<feature type="region of interest" description="Disordered" evidence="1">
    <location>
        <begin position="498"/>
        <end position="531"/>
    </location>
</feature>
<feature type="region of interest" description="Disordered" evidence="1">
    <location>
        <begin position="106"/>
        <end position="151"/>
    </location>
</feature>
<protein>
    <submittedName>
        <fullName evidence="2">Uncharacterized protein</fullName>
    </submittedName>
</protein>
<sequence>MCVKPELRACVDARSRLGGVLNGLAWDLQSTLSDLDAFRLSAEQLVMAWAAAVRRLVFWALVLMPGLCAWAHPERRVVIVAQERRLSERVSRNRVQLGDVNVAKSKRDLSSTDCGPGHKCTGIRGHKPRSKNAMQHAQETQPSSGGEDAATGAKFSDWQIDFAAVARRLLPIASSPGSDVSSSPQSTSEDRATEKGAKPKERLNGELQDQQEAGDVSQKQDNTTPVLLDIGNVSIPEVEGMAECKAAVPAAVLRKASINTTPSSATTGQSASAPHDYACLRERVERVERSTVDATWVKEEASSLRDAIGKLEKGQSDLKEEFSEFMSRTSTLMTTLQQQIQRALSDGRQWPAANRVFGSGQGDGTWHGQGLSHTFPAHRSTIANRLEGPTAVGFGPTDKTEPSAHPLAWPVDTRPPDRGSTQTHSKNVPPPAGALVDRELRLPSYMDMRHAELESKCTAPSVGTGSLPTAADGEALGGPNPRSIPDFLSTSAPGYHCQPDAANLETSQPPIGPSHHHAQPNDSRSNGAWGPTKNFPLISSAWQLRNNVADPLTKPNYMLPVHASSPARLWTVGDQKLESSVSLSAHAAAGMKAASTVPGKAGGRGA</sequence>
<feature type="compositionally biased region" description="Polar residues" evidence="1">
    <location>
        <begin position="132"/>
        <end position="144"/>
    </location>
</feature>
<dbReference type="AlphaFoldDB" id="A0A8S1ISP8"/>
<feature type="region of interest" description="Disordered" evidence="1">
    <location>
        <begin position="387"/>
        <end position="436"/>
    </location>
</feature>
<evidence type="ECO:0000256" key="1">
    <source>
        <dbReference type="SAM" id="MobiDB-lite"/>
    </source>
</evidence>
<feature type="compositionally biased region" description="Low complexity" evidence="1">
    <location>
        <begin position="173"/>
        <end position="187"/>
    </location>
</feature>
<proteinExistence type="predicted"/>
<feature type="region of interest" description="Disordered" evidence="1">
    <location>
        <begin position="173"/>
        <end position="223"/>
    </location>
</feature>
<feature type="compositionally biased region" description="Basic and acidic residues" evidence="1">
    <location>
        <begin position="188"/>
        <end position="204"/>
    </location>
</feature>
<gene>
    <name evidence="2" type="ORF">OSTQU699_LOCUS2312</name>
</gene>
<feature type="compositionally biased region" description="Polar residues" evidence="1">
    <location>
        <begin position="207"/>
        <end position="223"/>
    </location>
</feature>
<reference evidence="2" key="1">
    <citation type="submission" date="2020-12" db="EMBL/GenBank/DDBJ databases">
        <authorList>
            <person name="Iha C."/>
        </authorList>
    </citation>
    <scope>NUCLEOTIDE SEQUENCE</scope>
</reference>
<evidence type="ECO:0000313" key="3">
    <source>
        <dbReference type="Proteomes" id="UP000708148"/>
    </source>
</evidence>
<keyword evidence="3" id="KW-1185">Reference proteome</keyword>
<evidence type="ECO:0000313" key="2">
    <source>
        <dbReference type="EMBL" id="CAD7696951.1"/>
    </source>
</evidence>
<feature type="region of interest" description="Disordered" evidence="1">
    <location>
        <begin position="456"/>
        <end position="482"/>
    </location>
</feature>
<dbReference type="EMBL" id="CAJHUC010000582">
    <property type="protein sequence ID" value="CAD7696951.1"/>
    <property type="molecule type" value="Genomic_DNA"/>
</dbReference>
<name>A0A8S1ISP8_9CHLO</name>
<comment type="caution">
    <text evidence="2">The sequence shown here is derived from an EMBL/GenBank/DDBJ whole genome shotgun (WGS) entry which is preliminary data.</text>
</comment>
<organism evidence="2 3">
    <name type="scientific">Ostreobium quekettii</name>
    <dbReference type="NCBI Taxonomy" id="121088"/>
    <lineage>
        <taxon>Eukaryota</taxon>
        <taxon>Viridiplantae</taxon>
        <taxon>Chlorophyta</taxon>
        <taxon>core chlorophytes</taxon>
        <taxon>Ulvophyceae</taxon>
        <taxon>TCBD clade</taxon>
        <taxon>Bryopsidales</taxon>
        <taxon>Ostreobineae</taxon>
        <taxon>Ostreobiaceae</taxon>
        <taxon>Ostreobium</taxon>
    </lineage>
</organism>
<dbReference type="Proteomes" id="UP000708148">
    <property type="component" value="Unassembled WGS sequence"/>
</dbReference>
<accession>A0A8S1ISP8</accession>